<protein>
    <submittedName>
        <fullName evidence="1">Uncharacterized protein</fullName>
    </submittedName>
</protein>
<gene>
    <name evidence="1" type="ORF">CWS01_09125</name>
</gene>
<dbReference type="Proteomes" id="UP000233375">
    <property type="component" value="Unassembled WGS sequence"/>
</dbReference>
<dbReference type="OrthoDB" id="2876960at2"/>
<dbReference type="RefSeq" id="WP_101176888.1">
    <property type="nucleotide sequence ID" value="NZ_PISE01000017.1"/>
</dbReference>
<evidence type="ECO:0000313" key="1">
    <source>
        <dbReference type="EMBL" id="PKG23924.1"/>
    </source>
</evidence>
<proteinExistence type="predicted"/>
<dbReference type="EMBL" id="PISE01000017">
    <property type="protein sequence ID" value="PKG23924.1"/>
    <property type="molecule type" value="Genomic_DNA"/>
</dbReference>
<dbReference type="AlphaFoldDB" id="A0A2N0Z343"/>
<reference evidence="1 2" key="1">
    <citation type="journal article" date="2003" name="Int. J. Syst. Evol. Microbiol.">
        <title>Bacillus nealsonii sp. nov., isolated from a spacecraft-assembly facility, whose spores are gamma-radiation resistant.</title>
        <authorList>
            <person name="Venkateswaran K."/>
            <person name="Kempf M."/>
            <person name="Chen F."/>
            <person name="Satomi M."/>
            <person name="Nicholson W."/>
            <person name="Kern R."/>
        </authorList>
    </citation>
    <scope>NUCLEOTIDE SEQUENCE [LARGE SCALE GENOMIC DNA]</scope>
    <source>
        <strain evidence="1 2">FO-92</strain>
    </source>
</reference>
<keyword evidence="2" id="KW-1185">Reference proteome</keyword>
<comment type="caution">
    <text evidence="1">The sequence shown here is derived from an EMBL/GenBank/DDBJ whole genome shotgun (WGS) entry which is preliminary data.</text>
</comment>
<sequence>MNHSQKLIEVLTELKSAAMSITNELEYRETVDKYDIMFVGSKFNKINTMELRHSLSKVFHYEISTEDMINEMPKVLSSLEMKFEALVLAEDHSKLAGYYVELF</sequence>
<organism evidence="1 2">
    <name type="scientific">Niallia nealsonii</name>
    <dbReference type="NCBI Taxonomy" id="115979"/>
    <lineage>
        <taxon>Bacteria</taxon>
        <taxon>Bacillati</taxon>
        <taxon>Bacillota</taxon>
        <taxon>Bacilli</taxon>
        <taxon>Bacillales</taxon>
        <taxon>Bacillaceae</taxon>
        <taxon>Niallia</taxon>
    </lineage>
</organism>
<evidence type="ECO:0000313" key="2">
    <source>
        <dbReference type="Proteomes" id="UP000233375"/>
    </source>
</evidence>
<accession>A0A2N0Z343</accession>
<name>A0A2N0Z343_9BACI</name>